<sequence length="364" mass="38213">MAGALVAVVRGSEPLSYIDRCFQEAPLQAPAAPAEVICLEAVEIGGYDSDWRRLAEVDSSAGVEVRRRVRERVVDSAKAWEDFVHGLESGRSRAQLRVELTQAAEAGDLPRLAAAIEAGAPLDAGNEYGQTAAFLAALGGQTEVLRTLAAARADLGRAANGGVTPCRAAMAKGFKGALEVIAQEAAGVSGAQAEALACLAGWSASSSSSPSKLPLHDNSNNSNNNSNSRGASSARVTTVIPAEAAHPGARTTVVDGAFTEEFLERLEQLWRGLPLAPKEKVSPTDRAYFADVEGWLTSNLDAAVRAAGLPDAAEAMPNMRFLIYPEPGGSLPAHVDLVRKDSVGRKSTYSFLLYLSDCDELPLG</sequence>
<evidence type="ECO:0000313" key="2">
    <source>
        <dbReference type="EMBL" id="CAE8610165.1"/>
    </source>
</evidence>
<proteinExistence type="predicted"/>
<dbReference type="GO" id="GO:0009982">
    <property type="term" value="F:pseudouridine synthase activity"/>
    <property type="evidence" value="ECO:0007669"/>
    <property type="project" value="InterPro"/>
</dbReference>
<dbReference type="Gene3D" id="1.25.40.20">
    <property type="entry name" value="Ankyrin repeat-containing domain"/>
    <property type="match status" value="1"/>
</dbReference>
<reference evidence="2" key="1">
    <citation type="submission" date="2021-02" db="EMBL/GenBank/DDBJ databases">
        <authorList>
            <person name="Dougan E. K."/>
            <person name="Rhodes N."/>
            <person name="Thang M."/>
            <person name="Chan C."/>
        </authorList>
    </citation>
    <scope>NUCLEOTIDE SEQUENCE</scope>
</reference>
<dbReference type="EMBL" id="CAJNNV010024556">
    <property type="protein sequence ID" value="CAE8610165.1"/>
    <property type="molecule type" value="Genomic_DNA"/>
</dbReference>
<dbReference type="Gene3D" id="2.60.120.620">
    <property type="entry name" value="q2cbj1_9rhob like domain"/>
    <property type="match status" value="1"/>
</dbReference>
<dbReference type="OrthoDB" id="442006at2759"/>
<name>A0A813FEA4_POLGL</name>
<dbReference type="SUPFAM" id="SSF48403">
    <property type="entry name" value="Ankyrin repeat"/>
    <property type="match status" value="1"/>
</dbReference>
<accession>A0A813FEA4</accession>
<dbReference type="InterPro" id="IPR002110">
    <property type="entry name" value="Ankyrin_rpt"/>
</dbReference>
<comment type="caution">
    <text evidence="2">The sequence shown here is derived from an EMBL/GenBank/DDBJ whole genome shotgun (WGS) entry which is preliminary data.</text>
</comment>
<dbReference type="GO" id="GO:0003723">
    <property type="term" value="F:RNA binding"/>
    <property type="evidence" value="ECO:0007669"/>
    <property type="project" value="InterPro"/>
</dbReference>
<dbReference type="InterPro" id="IPR020095">
    <property type="entry name" value="PsdUridine_synth_TruA_C"/>
</dbReference>
<organism evidence="2 3">
    <name type="scientific">Polarella glacialis</name>
    <name type="common">Dinoflagellate</name>
    <dbReference type="NCBI Taxonomy" id="89957"/>
    <lineage>
        <taxon>Eukaryota</taxon>
        <taxon>Sar</taxon>
        <taxon>Alveolata</taxon>
        <taxon>Dinophyceae</taxon>
        <taxon>Suessiales</taxon>
        <taxon>Suessiaceae</taxon>
        <taxon>Polarella</taxon>
    </lineage>
</organism>
<protein>
    <submittedName>
        <fullName evidence="2">Uncharacterized protein</fullName>
    </submittedName>
</protein>
<gene>
    <name evidence="2" type="ORF">PGLA1383_LOCUS27991</name>
</gene>
<feature type="compositionally biased region" description="Low complexity" evidence="1">
    <location>
        <begin position="209"/>
        <end position="228"/>
    </location>
</feature>
<dbReference type="AlphaFoldDB" id="A0A813FEA4"/>
<dbReference type="InterPro" id="IPR036770">
    <property type="entry name" value="Ankyrin_rpt-contain_sf"/>
</dbReference>
<dbReference type="Gene3D" id="3.30.70.660">
    <property type="entry name" value="Pseudouridine synthase I, catalytic domain, C-terminal subdomain"/>
    <property type="match status" value="1"/>
</dbReference>
<evidence type="ECO:0000313" key="3">
    <source>
        <dbReference type="Proteomes" id="UP000654075"/>
    </source>
</evidence>
<keyword evidence="3" id="KW-1185">Reference proteome</keyword>
<feature type="region of interest" description="Disordered" evidence="1">
    <location>
        <begin position="209"/>
        <end position="235"/>
    </location>
</feature>
<evidence type="ECO:0000256" key="1">
    <source>
        <dbReference type="SAM" id="MobiDB-lite"/>
    </source>
</evidence>
<dbReference type="Proteomes" id="UP000654075">
    <property type="component" value="Unassembled WGS sequence"/>
</dbReference>
<dbReference type="Pfam" id="PF13637">
    <property type="entry name" value="Ank_4"/>
    <property type="match status" value="1"/>
</dbReference>